<dbReference type="InterPro" id="IPR036265">
    <property type="entry name" value="HIT-like_sf"/>
</dbReference>
<comment type="caution">
    <text evidence="11">The sequence shown here is derived from an EMBL/GenBank/DDBJ whole genome shotgun (WGS) entry which is preliminary data.</text>
</comment>
<dbReference type="Pfam" id="PF01230">
    <property type="entry name" value="HIT"/>
    <property type="match status" value="1"/>
</dbReference>
<feature type="active site" description="Tele-AMP-histidine intermediate" evidence="7">
    <location>
        <position position="125"/>
    </location>
</feature>
<dbReference type="InterPro" id="IPR011146">
    <property type="entry name" value="HIT-like"/>
</dbReference>
<dbReference type="PRINTS" id="PR00332">
    <property type="entry name" value="HISTRIAD"/>
</dbReference>
<evidence type="ECO:0000256" key="2">
    <source>
        <dbReference type="ARBA" id="ARBA00022741"/>
    </source>
</evidence>
<evidence type="ECO:0000256" key="9">
    <source>
        <dbReference type="PROSITE-ProRule" id="PRU00464"/>
    </source>
</evidence>
<evidence type="ECO:0000256" key="8">
    <source>
        <dbReference type="PIRSR" id="PIRSR601310-3"/>
    </source>
</evidence>
<gene>
    <name evidence="11" type="ORF">M977_03743</name>
</gene>
<dbReference type="InterPro" id="IPR001310">
    <property type="entry name" value="Histidine_triad_HIT"/>
</dbReference>
<dbReference type="PROSITE" id="PS00892">
    <property type="entry name" value="HIT_1"/>
    <property type="match status" value="1"/>
</dbReference>
<evidence type="ECO:0000256" key="1">
    <source>
        <dbReference type="ARBA" id="ARBA00011738"/>
    </source>
</evidence>
<dbReference type="AlphaFoldDB" id="A0A1B7HRI3"/>
<dbReference type="Proteomes" id="UP000078504">
    <property type="component" value="Unassembled WGS sequence"/>
</dbReference>
<dbReference type="CDD" id="cd01276">
    <property type="entry name" value="PKCI_related"/>
    <property type="match status" value="1"/>
</dbReference>
<evidence type="ECO:0000313" key="12">
    <source>
        <dbReference type="Proteomes" id="UP000078504"/>
    </source>
</evidence>
<evidence type="ECO:0000256" key="3">
    <source>
        <dbReference type="ARBA" id="ARBA00022801"/>
    </source>
</evidence>
<dbReference type="Gene3D" id="3.30.428.10">
    <property type="entry name" value="HIT-like"/>
    <property type="match status" value="1"/>
</dbReference>
<dbReference type="GO" id="GO:0000166">
    <property type="term" value="F:nucleotide binding"/>
    <property type="evidence" value="ECO:0007669"/>
    <property type="project" value="UniProtKB-KW"/>
</dbReference>
<evidence type="ECO:0000256" key="5">
    <source>
        <dbReference type="ARBA" id="ARBA00073345"/>
    </source>
</evidence>
<dbReference type="FunFam" id="3.30.428.10:FF:000003">
    <property type="entry name" value="Purine nucleoside phosphoramidase"/>
    <property type="match status" value="1"/>
</dbReference>
<feature type="short sequence motif" description="Histidine triad motif" evidence="8 9">
    <location>
        <begin position="123"/>
        <end position="127"/>
    </location>
</feature>
<dbReference type="PATRIC" id="fig|1354253.4.peg.3819"/>
<feature type="domain" description="HIT" evidence="10">
    <location>
        <begin position="30"/>
        <end position="139"/>
    </location>
</feature>
<keyword evidence="2" id="KW-0547">Nucleotide-binding</keyword>
<keyword evidence="3" id="KW-0378">Hydrolase</keyword>
<evidence type="ECO:0000256" key="4">
    <source>
        <dbReference type="ARBA" id="ARBA00025764"/>
    </source>
</evidence>
<sequence length="142" mass="15842">MPLSLCAQRLKRANSQQLMNKGNVMAEETIFSKIIRREIPADIVYQDELVTAFRDISPQAPTHILIIPNILIPTVNDVTAEHELALGRMLTVAAKIAEQEGIAEDGYRLIMNCNRHGGQEVYHIHMHLLGGRVLGPMLTHKG</sequence>
<dbReference type="NCBIfam" id="NF007965">
    <property type="entry name" value="PRK10687.1"/>
    <property type="match status" value="1"/>
</dbReference>
<evidence type="ECO:0000259" key="10">
    <source>
        <dbReference type="PROSITE" id="PS51084"/>
    </source>
</evidence>
<organism evidence="11 12">
    <name type="scientific">Buttiauxella gaviniae ATCC 51604</name>
    <dbReference type="NCBI Taxonomy" id="1354253"/>
    <lineage>
        <taxon>Bacteria</taxon>
        <taxon>Pseudomonadati</taxon>
        <taxon>Pseudomonadota</taxon>
        <taxon>Gammaproteobacteria</taxon>
        <taxon>Enterobacterales</taxon>
        <taxon>Enterobacteriaceae</taxon>
        <taxon>Buttiauxella</taxon>
    </lineage>
</organism>
<dbReference type="GO" id="GO:0016787">
    <property type="term" value="F:hydrolase activity"/>
    <property type="evidence" value="ECO:0007669"/>
    <property type="project" value="UniProtKB-KW"/>
</dbReference>
<protein>
    <recommendedName>
        <fullName evidence="5">Purine nucleoside phosphoramidase</fullName>
    </recommendedName>
    <alternativeName>
        <fullName evidence="6">Histidine triad nucleotide binding protein HinT</fullName>
    </alternativeName>
</protein>
<name>A0A1B7HRI3_9ENTR</name>
<comment type="subunit">
    <text evidence="1">Homodimer.</text>
</comment>
<reference evidence="11 12" key="1">
    <citation type="submission" date="2016-04" db="EMBL/GenBank/DDBJ databases">
        <title>ATOL: Assembling a taxonomically balanced genome-scale reconstruction of the evolutionary history of the Enterobacteriaceae.</title>
        <authorList>
            <person name="Plunkett G.III."/>
            <person name="Neeno-Eckwall E.C."/>
            <person name="Glasner J.D."/>
            <person name="Perna N.T."/>
        </authorList>
    </citation>
    <scope>NUCLEOTIDE SEQUENCE [LARGE SCALE GENOMIC DNA]</scope>
    <source>
        <strain evidence="11 12">ATCC 51604</strain>
    </source>
</reference>
<accession>A0A1B7HRI3</accession>
<evidence type="ECO:0000256" key="6">
    <source>
        <dbReference type="ARBA" id="ARBA00079366"/>
    </source>
</evidence>
<evidence type="ECO:0000313" key="11">
    <source>
        <dbReference type="EMBL" id="OAT18222.1"/>
    </source>
</evidence>
<dbReference type="SUPFAM" id="SSF54197">
    <property type="entry name" value="HIT-like"/>
    <property type="match status" value="1"/>
</dbReference>
<dbReference type="EMBL" id="LXEP01000032">
    <property type="protein sequence ID" value="OAT18222.1"/>
    <property type="molecule type" value="Genomic_DNA"/>
</dbReference>
<dbReference type="PROSITE" id="PS51084">
    <property type="entry name" value="HIT_2"/>
    <property type="match status" value="1"/>
</dbReference>
<dbReference type="InterPro" id="IPR019808">
    <property type="entry name" value="Histidine_triad_CS"/>
</dbReference>
<evidence type="ECO:0000256" key="7">
    <source>
        <dbReference type="PIRSR" id="PIRSR601310-1"/>
    </source>
</evidence>
<dbReference type="PANTHER" id="PTHR23089">
    <property type="entry name" value="HISTIDINE TRIAD HIT PROTEIN"/>
    <property type="match status" value="1"/>
</dbReference>
<comment type="similarity">
    <text evidence="4">Belongs to the HINT family.</text>
</comment>
<proteinExistence type="inferred from homology"/>